<sequence length="1310" mass="150615">MVQRKRRLDQTKHPFNSHPFEAVAYGKWQAVEFIKIEAGILSMHFVDNHYMTMEKGPLSDIRISSRKATLSDCSRFLRPGIDICVLSAPQQSTDSDAIVIDPVWTDAKISSIQRKPHDSECSCQFYVNFYVHQGSLGAELRTLSKEIKVVGIKQISILQKLENTPCEDQHYRWASSEDCSIISHTKLLLGKVLCDLSWLVVASALKKISFCFRCLEEKLVYQILGRDTVSTSLNKDFHIDVVNFRTESGMLVPFVSQVATPVTKKIGHVQESHEDKVSLSYSVEGLRRSKRRNVQPERYLGCDNDASEIDVGSFRNRPPVKIDTWKDEDDQELHIPLAYLFGLQKNFLEEVTDNHQKKASTCRELVMYKRRMAKNQEVKSGENYDNEDQNRLAIIPIPDQDDPLLVEHCDVEHCDDLDDKVTRSYGHESPKHYSKYYHLTSTPNKSTRKDDKFLPFEPNNHPSTSDDVEKNDDLSLRYHYSYGVPKSQRKSLCGLDDIVDLGNKWEGMRPNKGVRRKKSHGAYSRSRDHGEGKRYNYKDRTLNAAAYKDLINSYLKNINTKPTQEEPSITDQWKENNTTSTIGQKTGTGTLDEEDAEEVSEMDMLWRELEVSLASCYLEEDSNAAFITDTVEKPNEGCPHDFRMNEEIGIYCYRCGLVSTEIKYITPPFIQHSAWHQEEKHSAEEDSRIRVDEDDDLNLFPALDSPEGPVSQENDNVWALIPELRIKLHAHQKKAFEFLWQNIAGSMEPRLMEAKSKRMGGCVVSHTPGAGKTFLIIAFLVSYLKLFPGKRPLVLAPKTTLYTWYKEFIKWDIPIPVYLIHGRRTYRVFKQKSPVVLPGVPKPTDDVKHVLDCLEKIQKWHSQPSVLIMGYTSFLTLMREDSKFAHRKYMAKVLRESPGIMVLDEGHNPRSTKSRLRKVLMKVQTKLRILLSGTLFQNNFCEYFNTLCLARPKFIHEVLKALDPKYRRKGKVAKKASHLLESRARKFFLDKIAKKIDSGKGRERQQGLKMLRNVTNGFIDVYEGGSADGLPGLQIYTLLMNSTDTQHEILHKLHKKMSQCNGYPLELELLITLGSIHPWLVKTAVCAQKFFSSEQLMELEKCKFDLKIGSKVRFVLSLIYRVVRKEKVLIFCHNIAPVKLFVEYFEKYFGWLRGKEVLVLTGELELFERGRVMDKFEEPGGVAKILLASITACAEGISLTAASRVIMLDSEWNPSKTKQAIARAFRPGQQKVVYVYQLLVTGSLEEDKYRRTTWKEWVSSMIFSEAFVEDPSQWQAEKIEDDILREMVAEDRSKSFHMIMKNEKASSTNK</sequence>
<dbReference type="CDD" id="cd18793">
    <property type="entry name" value="SF2_C_SNF"/>
    <property type="match status" value="1"/>
</dbReference>
<evidence type="ECO:0008006" key="12">
    <source>
        <dbReference type="Google" id="ProtNLM"/>
    </source>
</evidence>
<reference evidence="11" key="1">
    <citation type="journal article" date="2014" name="Nat. Genet.">
        <title>A reference genome for common bean and genome-wide analysis of dual domestications.</title>
        <authorList>
            <person name="Schmutz J."/>
            <person name="McClean P.E."/>
            <person name="Mamidi S."/>
            <person name="Wu G.A."/>
            <person name="Cannon S.B."/>
            <person name="Grimwood J."/>
            <person name="Jenkins J."/>
            <person name="Shu S."/>
            <person name="Song Q."/>
            <person name="Chavarro C."/>
            <person name="Torres-Torres M."/>
            <person name="Geffroy V."/>
            <person name="Moghaddam S.M."/>
            <person name="Gao D."/>
            <person name="Abernathy B."/>
            <person name="Barry K."/>
            <person name="Blair M."/>
            <person name="Brick M.A."/>
            <person name="Chovatia M."/>
            <person name="Gepts P."/>
            <person name="Goodstein D.M."/>
            <person name="Gonzales M."/>
            <person name="Hellsten U."/>
            <person name="Hyten D.L."/>
            <person name="Jia G."/>
            <person name="Kelly J.D."/>
            <person name="Kudrna D."/>
            <person name="Lee R."/>
            <person name="Richard M.M."/>
            <person name="Miklas P.N."/>
            <person name="Osorno J.M."/>
            <person name="Rodrigues J."/>
            <person name="Thareau V."/>
            <person name="Urrea C.A."/>
            <person name="Wang M."/>
            <person name="Yu Y."/>
            <person name="Zhang M."/>
            <person name="Wing R.A."/>
            <person name="Cregan P.B."/>
            <person name="Rokhsar D.S."/>
            <person name="Jackson S.A."/>
        </authorList>
    </citation>
    <scope>NUCLEOTIDE SEQUENCE [LARGE SCALE GENOMIC DNA]</scope>
    <source>
        <strain evidence="11">cv. G19833</strain>
    </source>
</reference>
<feature type="region of interest" description="Disordered" evidence="7">
    <location>
        <begin position="509"/>
        <end position="534"/>
    </location>
</feature>
<evidence type="ECO:0000256" key="6">
    <source>
        <dbReference type="ARBA" id="ARBA00023242"/>
    </source>
</evidence>
<dbReference type="SMART" id="SM00490">
    <property type="entry name" value="HELICc"/>
    <property type="match status" value="1"/>
</dbReference>
<dbReference type="OrthoDB" id="448448at2759"/>
<dbReference type="SUPFAM" id="SSF52540">
    <property type="entry name" value="P-loop containing nucleoside triphosphate hydrolases"/>
    <property type="match status" value="2"/>
</dbReference>
<accession>V7B7E1</accession>
<dbReference type="InterPro" id="IPR001650">
    <property type="entry name" value="Helicase_C-like"/>
</dbReference>
<evidence type="ECO:0000259" key="8">
    <source>
        <dbReference type="PROSITE" id="PS51192"/>
    </source>
</evidence>
<dbReference type="InterPro" id="IPR000330">
    <property type="entry name" value="SNF2_N"/>
</dbReference>
<dbReference type="InterPro" id="IPR027417">
    <property type="entry name" value="P-loop_NTPase"/>
</dbReference>
<evidence type="ECO:0000256" key="3">
    <source>
        <dbReference type="ARBA" id="ARBA00022801"/>
    </source>
</evidence>
<dbReference type="GO" id="GO:0016787">
    <property type="term" value="F:hydrolase activity"/>
    <property type="evidence" value="ECO:0007669"/>
    <property type="project" value="UniProtKB-KW"/>
</dbReference>
<name>V7B7E1_PHAVU</name>
<dbReference type="InterPro" id="IPR014001">
    <property type="entry name" value="Helicase_ATP-bd"/>
</dbReference>
<dbReference type="STRING" id="3885.V7B7E1"/>
<proteinExistence type="predicted"/>
<evidence type="ECO:0000313" key="10">
    <source>
        <dbReference type="EMBL" id="ESW13724.1"/>
    </source>
</evidence>
<dbReference type="GO" id="GO:0005634">
    <property type="term" value="C:nucleus"/>
    <property type="evidence" value="ECO:0007669"/>
    <property type="project" value="UniProtKB-SubCell"/>
</dbReference>
<keyword evidence="3" id="KW-0378">Hydrolase</keyword>
<dbReference type="GO" id="GO:0080188">
    <property type="term" value="P:gene silencing by siRNA-directed DNA methylation"/>
    <property type="evidence" value="ECO:0007669"/>
    <property type="project" value="InterPro"/>
</dbReference>
<evidence type="ECO:0000256" key="5">
    <source>
        <dbReference type="ARBA" id="ARBA00022840"/>
    </source>
</evidence>
<evidence type="ECO:0000256" key="4">
    <source>
        <dbReference type="ARBA" id="ARBA00022806"/>
    </source>
</evidence>
<evidence type="ECO:0000259" key="9">
    <source>
        <dbReference type="PROSITE" id="PS51194"/>
    </source>
</evidence>
<dbReference type="Gene3D" id="3.40.50.10810">
    <property type="entry name" value="Tandem AAA-ATPase domain"/>
    <property type="match status" value="1"/>
</dbReference>
<dbReference type="GO" id="GO:0004386">
    <property type="term" value="F:helicase activity"/>
    <property type="evidence" value="ECO:0007669"/>
    <property type="project" value="UniProtKB-KW"/>
</dbReference>
<dbReference type="Gene3D" id="3.40.50.300">
    <property type="entry name" value="P-loop containing nucleotide triphosphate hydrolases"/>
    <property type="match status" value="1"/>
</dbReference>
<feature type="domain" description="Helicase C-terminal" evidence="9">
    <location>
        <begin position="1115"/>
        <end position="1275"/>
    </location>
</feature>
<feature type="domain" description="Helicase ATP-binding" evidence="8">
    <location>
        <begin position="753"/>
        <end position="953"/>
    </location>
</feature>
<keyword evidence="5" id="KW-0067">ATP-binding</keyword>
<comment type="subcellular location">
    <subcellularLocation>
        <location evidence="1">Nucleus</location>
    </subcellularLocation>
</comment>
<dbReference type="PANTHER" id="PTHR45821:SF2">
    <property type="entry name" value="SNF2 DOMAIN-CONTAINING PROTEIN CLASSY 2"/>
    <property type="match status" value="1"/>
</dbReference>
<feature type="compositionally biased region" description="Basic and acidic residues" evidence="7">
    <location>
        <begin position="525"/>
        <end position="534"/>
    </location>
</feature>
<dbReference type="EMBL" id="CM002295">
    <property type="protein sequence ID" value="ESW13724.1"/>
    <property type="molecule type" value="Genomic_DNA"/>
</dbReference>
<evidence type="ECO:0000256" key="1">
    <source>
        <dbReference type="ARBA" id="ARBA00004123"/>
    </source>
</evidence>
<keyword evidence="11" id="KW-1185">Reference proteome</keyword>
<dbReference type="InterPro" id="IPR049730">
    <property type="entry name" value="SNF2/RAD54-like_C"/>
</dbReference>
<dbReference type="PROSITE" id="PS51192">
    <property type="entry name" value="HELICASE_ATP_BIND_1"/>
    <property type="match status" value="1"/>
</dbReference>
<evidence type="ECO:0000313" key="11">
    <source>
        <dbReference type="Proteomes" id="UP000000226"/>
    </source>
</evidence>
<dbReference type="Gramene" id="ESW13724">
    <property type="protein sequence ID" value="ESW13724"/>
    <property type="gene ID" value="PHAVU_008G220500g"/>
</dbReference>
<organism evidence="10 11">
    <name type="scientific">Phaseolus vulgaris</name>
    <name type="common">Kidney bean</name>
    <name type="synonym">French bean</name>
    <dbReference type="NCBI Taxonomy" id="3885"/>
    <lineage>
        <taxon>Eukaryota</taxon>
        <taxon>Viridiplantae</taxon>
        <taxon>Streptophyta</taxon>
        <taxon>Embryophyta</taxon>
        <taxon>Tracheophyta</taxon>
        <taxon>Spermatophyta</taxon>
        <taxon>Magnoliopsida</taxon>
        <taxon>eudicotyledons</taxon>
        <taxon>Gunneridae</taxon>
        <taxon>Pentapetalae</taxon>
        <taxon>rosids</taxon>
        <taxon>fabids</taxon>
        <taxon>Fabales</taxon>
        <taxon>Fabaceae</taxon>
        <taxon>Papilionoideae</taxon>
        <taxon>50 kb inversion clade</taxon>
        <taxon>NPAAA clade</taxon>
        <taxon>indigoferoid/millettioid clade</taxon>
        <taxon>Phaseoleae</taxon>
        <taxon>Phaseolus</taxon>
    </lineage>
</organism>
<dbReference type="PROSITE" id="PS51194">
    <property type="entry name" value="HELICASE_CTER"/>
    <property type="match status" value="1"/>
</dbReference>
<keyword evidence="2" id="KW-0547">Nucleotide-binding</keyword>
<dbReference type="OMA" id="WEIPIPV"/>
<feature type="region of interest" description="Disordered" evidence="7">
    <location>
        <begin position="436"/>
        <end position="470"/>
    </location>
</feature>
<dbReference type="eggNOG" id="KOG0390">
    <property type="taxonomic scope" value="Eukaryota"/>
</dbReference>
<gene>
    <name evidence="10" type="ORF">PHAVU_008G220500g</name>
</gene>
<protein>
    <recommendedName>
        <fullName evidence="12">SNF2 domain-containing protein CLASSY 2</fullName>
    </recommendedName>
</protein>
<dbReference type="SMART" id="SM00487">
    <property type="entry name" value="DEXDc"/>
    <property type="match status" value="1"/>
</dbReference>
<dbReference type="InterPro" id="IPR044567">
    <property type="entry name" value="CLSY/DRD1"/>
</dbReference>
<dbReference type="CDD" id="cd18007">
    <property type="entry name" value="DEXHc_ATRX-like"/>
    <property type="match status" value="1"/>
</dbReference>
<evidence type="ECO:0000256" key="2">
    <source>
        <dbReference type="ARBA" id="ARBA00022741"/>
    </source>
</evidence>
<evidence type="ECO:0000256" key="7">
    <source>
        <dbReference type="SAM" id="MobiDB-lite"/>
    </source>
</evidence>
<dbReference type="Proteomes" id="UP000000226">
    <property type="component" value="Chromosome 8"/>
</dbReference>
<dbReference type="Pfam" id="PF00271">
    <property type="entry name" value="Helicase_C"/>
    <property type="match status" value="1"/>
</dbReference>
<dbReference type="PANTHER" id="PTHR45821">
    <property type="entry name" value="SNF2 DOMAIN-CONTAINING PROTEIN CLASSY 2-RELATED"/>
    <property type="match status" value="1"/>
</dbReference>
<keyword evidence="4" id="KW-0347">Helicase</keyword>
<keyword evidence="6" id="KW-0539">Nucleus</keyword>
<dbReference type="InterPro" id="IPR038718">
    <property type="entry name" value="SNF2-like_sf"/>
</dbReference>
<dbReference type="GO" id="GO:0005524">
    <property type="term" value="F:ATP binding"/>
    <property type="evidence" value="ECO:0007669"/>
    <property type="project" value="UniProtKB-KW"/>
</dbReference>
<dbReference type="Pfam" id="PF00176">
    <property type="entry name" value="SNF2-rel_dom"/>
    <property type="match status" value="1"/>
</dbReference>